<evidence type="ECO:0000256" key="1">
    <source>
        <dbReference type="ARBA" id="ARBA00023015"/>
    </source>
</evidence>
<comment type="caution">
    <text evidence="5">The sequence shown here is derived from an EMBL/GenBank/DDBJ whole genome shotgun (WGS) entry which is preliminary data.</text>
</comment>
<evidence type="ECO:0000256" key="3">
    <source>
        <dbReference type="ARBA" id="ARBA00023163"/>
    </source>
</evidence>
<protein>
    <submittedName>
        <fullName evidence="5">AraC family transcriptional regulator</fullName>
    </submittedName>
</protein>
<feature type="domain" description="HTH araC/xylS-type" evidence="4">
    <location>
        <begin position="189"/>
        <end position="287"/>
    </location>
</feature>
<dbReference type="InterPro" id="IPR018060">
    <property type="entry name" value="HTH_AraC"/>
</dbReference>
<reference evidence="5 6" key="1">
    <citation type="submission" date="2024-04" db="EMBL/GenBank/DDBJ databases">
        <title>Human intestinal bacterial collection.</title>
        <authorList>
            <person name="Pauvert C."/>
            <person name="Hitch T.C.A."/>
            <person name="Clavel T."/>
        </authorList>
    </citation>
    <scope>NUCLEOTIDE SEQUENCE [LARGE SCALE GENOMIC DNA]</scope>
    <source>
        <strain evidence="5 6">CLA-AA-H145</strain>
    </source>
</reference>
<dbReference type="EMBL" id="JBBNFP010000004">
    <property type="protein sequence ID" value="MEQ2485854.1"/>
    <property type="molecule type" value="Genomic_DNA"/>
</dbReference>
<sequence length="302" mass="33975">MINNSYGIHLLEQQIANDEDICCSCGNISSFPKAFFDNYHVADVGIIVCTSGSFSLGCEGVEYRVEQGETAFLARDAYFSVVRHSADCSVVIILYRVDSIREILGNTVVGMKFMELVNPKACRVMHTGHEDELTKYSELLAADNTENNVFAANERRLLLLSLTYRLCGIFRELSKEGDQASSRRLETYMQLMRLIDHHYMQERGVRFYADRLCLSPKYLTTLVKSVSGSTVQQLVFKAITKKAVSLITTTDKSMKEIADCLHFPNASAFGTFFKKQVGLSPINYREKEKGGEPHNNNLSEVV</sequence>
<keyword evidence="2" id="KW-0238">DNA-binding</keyword>
<evidence type="ECO:0000256" key="2">
    <source>
        <dbReference type="ARBA" id="ARBA00023125"/>
    </source>
</evidence>
<proteinExistence type="predicted"/>
<evidence type="ECO:0000313" key="6">
    <source>
        <dbReference type="Proteomes" id="UP001487296"/>
    </source>
</evidence>
<dbReference type="PANTHER" id="PTHR43280">
    <property type="entry name" value="ARAC-FAMILY TRANSCRIPTIONAL REGULATOR"/>
    <property type="match status" value="1"/>
</dbReference>
<keyword evidence="3" id="KW-0804">Transcription</keyword>
<dbReference type="PANTHER" id="PTHR43280:SF32">
    <property type="entry name" value="TRANSCRIPTIONAL REGULATORY PROTEIN"/>
    <property type="match status" value="1"/>
</dbReference>
<dbReference type="Gene3D" id="1.10.10.60">
    <property type="entry name" value="Homeodomain-like"/>
    <property type="match status" value="1"/>
</dbReference>
<name>A0ABV1FN96_9BACT</name>
<dbReference type="SUPFAM" id="SSF46689">
    <property type="entry name" value="Homeodomain-like"/>
    <property type="match status" value="1"/>
</dbReference>
<dbReference type="Pfam" id="PF12833">
    <property type="entry name" value="HTH_18"/>
    <property type="match status" value="1"/>
</dbReference>
<dbReference type="Proteomes" id="UP001487296">
    <property type="component" value="Unassembled WGS sequence"/>
</dbReference>
<gene>
    <name evidence="5" type="ORF">AAAT34_02140</name>
</gene>
<evidence type="ECO:0000259" key="4">
    <source>
        <dbReference type="PROSITE" id="PS01124"/>
    </source>
</evidence>
<evidence type="ECO:0000313" key="5">
    <source>
        <dbReference type="EMBL" id="MEQ2485854.1"/>
    </source>
</evidence>
<accession>A0ABV1FN96</accession>
<keyword evidence="1" id="KW-0805">Transcription regulation</keyword>
<keyword evidence="6" id="KW-1185">Reference proteome</keyword>
<dbReference type="InterPro" id="IPR009057">
    <property type="entry name" value="Homeodomain-like_sf"/>
</dbReference>
<dbReference type="SMART" id="SM00342">
    <property type="entry name" value="HTH_ARAC"/>
    <property type="match status" value="1"/>
</dbReference>
<dbReference type="PROSITE" id="PS01124">
    <property type="entry name" value="HTH_ARAC_FAMILY_2"/>
    <property type="match status" value="1"/>
</dbReference>
<organism evidence="5 6">
    <name type="scientific">Hallella faecis</name>
    <dbReference type="NCBI Taxonomy" id="2841596"/>
    <lineage>
        <taxon>Bacteria</taxon>
        <taxon>Pseudomonadati</taxon>
        <taxon>Bacteroidota</taxon>
        <taxon>Bacteroidia</taxon>
        <taxon>Bacteroidales</taxon>
        <taxon>Prevotellaceae</taxon>
        <taxon>Hallella</taxon>
    </lineage>
</organism>
<dbReference type="RefSeq" id="WP_215758853.1">
    <property type="nucleotide sequence ID" value="NZ_JAHKBE010000003.1"/>
</dbReference>